<proteinExistence type="predicted"/>
<protein>
    <recommendedName>
        <fullName evidence="3">Tellurite resistance protein TerB</fullName>
    </recommendedName>
</protein>
<dbReference type="EMBL" id="RBII01000001">
    <property type="protein sequence ID" value="RKQ70927.1"/>
    <property type="molecule type" value="Genomic_DNA"/>
</dbReference>
<dbReference type="InParanoid" id="A0A420WIW0"/>
<dbReference type="OrthoDB" id="7631375at2"/>
<evidence type="ECO:0008006" key="3">
    <source>
        <dbReference type="Google" id="ProtNLM"/>
    </source>
</evidence>
<dbReference type="Gene3D" id="1.10.3680.10">
    <property type="entry name" value="TerB-like"/>
    <property type="match status" value="1"/>
</dbReference>
<gene>
    <name evidence="1" type="ORF">DES40_0232</name>
</gene>
<keyword evidence="2" id="KW-1185">Reference proteome</keyword>
<evidence type="ECO:0000313" key="1">
    <source>
        <dbReference type="EMBL" id="RKQ70927.1"/>
    </source>
</evidence>
<comment type="caution">
    <text evidence="1">The sequence shown here is derived from an EMBL/GenBank/DDBJ whole genome shotgun (WGS) entry which is preliminary data.</text>
</comment>
<accession>A0A420WIW0</accession>
<dbReference type="RefSeq" id="WP_121098744.1">
    <property type="nucleotide sequence ID" value="NZ_RBII01000001.1"/>
</dbReference>
<dbReference type="Proteomes" id="UP000282211">
    <property type="component" value="Unassembled WGS sequence"/>
</dbReference>
<organism evidence="1 2">
    <name type="scientific">Litorimonas taeanensis</name>
    <dbReference type="NCBI Taxonomy" id="568099"/>
    <lineage>
        <taxon>Bacteria</taxon>
        <taxon>Pseudomonadati</taxon>
        <taxon>Pseudomonadota</taxon>
        <taxon>Alphaproteobacteria</taxon>
        <taxon>Maricaulales</taxon>
        <taxon>Robiginitomaculaceae</taxon>
    </lineage>
</organism>
<evidence type="ECO:0000313" key="2">
    <source>
        <dbReference type="Proteomes" id="UP000282211"/>
    </source>
</evidence>
<sequence>MPKLTLDDILTPLAITVIIDEKVPDPEMWSFIEQGLGLAELFGIKGLKPKDLKNWYFEHADEMKKKLSSSRKNTYILRVLTRFKEDIEIENVFDAMVAISVSDKEFHIDESELIRSAANIWGFQRPPIKVTKK</sequence>
<dbReference type="AlphaFoldDB" id="A0A420WIW0"/>
<reference evidence="1 2" key="1">
    <citation type="submission" date="2018-10" db="EMBL/GenBank/DDBJ databases">
        <title>Genomic Encyclopedia of Type Strains, Phase IV (KMG-IV): sequencing the most valuable type-strain genomes for metagenomic binning, comparative biology and taxonomic classification.</title>
        <authorList>
            <person name="Goeker M."/>
        </authorList>
    </citation>
    <scope>NUCLEOTIDE SEQUENCE [LARGE SCALE GENOMIC DNA]</scope>
    <source>
        <strain evidence="1 2">DSM 22008</strain>
    </source>
</reference>
<name>A0A420WIW0_9PROT</name>
<dbReference type="InterPro" id="IPR029024">
    <property type="entry name" value="TerB-like"/>
</dbReference>